<keyword evidence="3" id="KW-0548">Nucleotidyltransferase</keyword>
<dbReference type="InterPro" id="IPR016267">
    <property type="entry name" value="UDPGP_trans"/>
</dbReference>
<evidence type="ECO:0000256" key="4">
    <source>
        <dbReference type="PIRSR" id="PIRSR000806-1"/>
    </source>
</evidence>
<dbReference type="PANTHER" id="PTHR43511">
    <property type="match status" value="1"/>
</dbReference>
<organism evidence="6 7">
    <name type="scientific">Fundidesulfovibrio magnetotacticus</name>
    <dbReference type="NCBI Taxonomy" id="2730080"/>
    <lineage>
        <taxon>Bacteria</taxon>
        <taxon>Pseudomonadati</taxon>
        <taxon>Thermodesulfobacteriota</taxon>
        <taxon>Desulfovibrionia</taxon>
        <taxon>Desulfovibrionales</taxon>
        <taxon>Desulfovibrionaceae</taxon>
        <taxon>Fundidesulfovibrio</taxon>
    </lineage>
</organism>
<evidence type="ECO:0000256" key="5">
    <source>
        <dbReference type="PIRSR" id="PIRSR000806-2"/>
    </source>
</evidence>
<feature type="binding site" evidence="5">
    <location>
        <position position="227"/>
    </location>
    <ligand>
        <name>UTP</name>
        <dbReference type="ChEBI" id="CHEBI:46398"/>
    </ligand>
</feature>
<dbReference type="AlphaFoldDB" id="A0A6V8M146"/>
<dbReference type="PIRSF" id="PIRSF000806">
    <property type="entry name" value="UDPGP"/>
    <property type="match status" value="1"/>
</dbReference>
<evidence type="ECO:0000256" key="3">
    <source>
        <dbReference type="ARBA" id="ARBA00022695"/>
    </source>
</evidence>
<comment type="caution">
    <text evidence="6">The sequence shown here is derived from an EMBL/GenBank/DDBJ whole genome shotgun (WGS) entry which is preliminary data.</text>
</comment>
<feature type="binding site" evidence="5">
    <location>
        <position position="196"/>
    </location>
    <ligand>
        <name>UTP</name>
        <dbReference type="ChEBI" id="CHEBI:46398"/>
    </ligand>
</feature>
<accession>A0A6V8M146</accession>
<reference evidence="6 7" key="2">
    <citation type="submission" date="2020-05" db="EMBL/GenBank/DDBJ databases">
        <title>Draft genome sequence of Desulfovibrio sp. strainFSS-1.</title>
        <authorList>
            <person name="Shimoshige H."/>
            <person name="Kobayashi H."/>
            <person name="Maekawa T."/>
        </authorList>
    </citation>
    <scope>NUCLEOTIDE SEQUENCE [LARGE SCALE GENOMIC DNA]</scope>
    <source>
        <strain evidence="6 7">SIID29052-01</strain>
    </source>
</reference>
<dbReference type="InterPro" id="IPR002618">
    <property type="entry name" value="UDPGP_fam"/>
</dbReference>
<feature type="binding site" evidence="5">
    <location>
        <position position="168"/>
    </location>
    <ligand>
        <name>UTP</name>
        <dbReference type="ChEBI" id="CHEBI:46398"/>
    </ligand>
</feature>
<dbReference type="Gene3D" id="3.90.550.10">
    <property type="entry name" value="Spore Coat Polysaccharide Biosynthesis Protein SpsA, Chain A"/>
    <property type="match status" value="1"/>
</dbReference>
<evidence type="ECO:0000313" key="7">
    <source>
        <dbReference type="Proteomes" id="UP000494245"/>
    </source>
</evidence>
<keyword evidence="2" id="KW-0808">Transferase</keyword>
<evidence type="ECO:0000313" key="6">
    <source>
        <dbReference type="EMBL" id="GFK95577.1"/>
    </source>
</evidence>
<dbReference type="InterPro" id="IPR029044">
    <property type="entry name" value="Nucleotide-diphossugar_trans"/>
</dbReference>
<evidence type="ECO:0000256" key="1">
    <source>
        <dbReference type="ARBA" id="ARBA00010401"/>
    </source>
</evidence>
<feature type="binding site" evidence="4">
    <location>
        <position position="197"/>
    </location>
    <ligand>
        <name>substrate</name>
    </ligand>
</feature>
<dbReference type="SUPFAM" id="SSF53448">
    <property type="entry name" value="Nucleotide-diphospho-sugar transferases"/>
    <property type="match status" value="1"/>
</dbReference>
<dbReference type="EMBL" id="BLTE01000019">
    <property type="protein sequence ID" value="GFK95577.1"/>
    <property type="molecule type" value="Genomic_DNA"/>
</dbReference>
<feature type="binding site" evidence="5">
    <location>
        <position position="104"/>
    </location>
    <ligand>
        <name>UTP</name>
        <dbReference type="ChEBI" id="CHEBI:46398"/>
    </ligand>
</feature>
<evidence type="ECO:0008006" key="8">
    <source>
        <dbReference type="Google" id="ProtNLM"/>
    </source>
</evidence>
<protein>
    <recommendedName>
        <fullName evidence="8">UTP--glucose-1-phosphate uridylyltransferase</fullName>
    </recommendedName>
</protein>
<sequence length="479" mass="53052">MIMDCMKTADPSMIEMFRPFGLKMEEQGIPPIVINVFKCYYARLLYGAQGKLSEEELLPLSERDVPHYEDLASYTDVGRQAMAHAVVIKLNGGLGTSMGLEKAKSLITVKDNMTFLDLILGQMKVLRERYGKPLPLLFMNSFKTHLDTMLKVQGFDNGTTGLPMAFLQHRYPKILHKDLAPATWPGNPELEWNPPGHGDLYTALITSKVLRKLLDRGFHYAFISNSDNLGAVMDERLLGYMAREGAPFLMEVAGRTTSDRKGGHLARLRNSGRLALREIAQCLERDVDAFQDIEKHRFFNTNSIWIDLRAMEKVFVANGMMPLDLILNPKTLDPRDHKSPAVIQIETAMGSAVSAFESALAVKVPRTRFAPVKTTSDLLVVMSDCYQVSPDKTVVPSPAVTGHMPVVHLDARHYKKIDDFTARFPHGAPSLTACERLDVKGDVLFQAGVRISGKTHVVNASEAQAVVAEGTALSGEVGL</sequence>
<dbReference type="RefSeq" id="WP_173086717.1">
    <property type="nucleotide sequence ID" value="NZ_BLTE01000019.1"/>
</dbReference>
<feature type="binding site" evidence="5">
    <location>
        <position position="373"/>
    </location>
    <ligand>
        <name>UTP</name>
        <dbReference type="ChEBI" id="CHEBI:46398"/>
    </ligand>
</feature>
<evidence type="ECO:0000256" key="2">
    <source>
        <dbReference type="ARBA" id="ARBA00022679"/>
    </source>
</evidence>
<dbReference type="FunFam" id="2.160.10.10:FF:000001">
    <property type="entry name" value="UTP--glucose-1-phosphate uridylyltransferase"/>
    <property type="match status" value="1"/>
</dbReference>
<proteinExistence type="inferred from homology"/>
<comment type="similarity">
    <text evidence="1">Belongs to the UDPGP type 1 family.</text>
</comment>
<gene>
    <name evidence="6" type="ORF">NNJEOMEG_03445</name>
</gene>
<dbReference type="GO" id="GO:0006011">
    <property type="term" value="P:UDP-alpha-D-glucose metabolic process"/>
    <property type="evidence" value="ECO:0007669"/>
    <property type="project" value="InterPro"/>
</dbReference>
<dbReference type="Gene3D" id="2.160.10.10">
    <property type="entry name" value="Hexapeptide repeat proteins"/>
    <property type="match status" value="1"/>
</dbReference>
<dbReference type="Proteomes" id="UP000494245">
    <property type="component" value="Unassembled WGS sequence"/>
</dbReference>
<reference evidence="6 7" key="1">
    <citation type="submission" date="2020-04" db="EMBL/GenBank/DDBJ databases">
        <authorList>
            <consortium name="Desulfovibrio sp. FSS-1 genome sequencing consortium"/>
            <person name="Shimoshige H."/>
            <person name="Kobayashi H."/>
            <person name="Maekawa T."/>
        </authorList>
    </citation>
    <scope>NUCLEOTIDE SEQUENCE [LARGE SCALE GENOMIC DNA]</scope>
    <source>
        <strain evidence="6 7">SIID29052-01</strain>
    </source>
</reference>
<keyword evidence="7" id="KW-1185">Reference proteome</keyword>
<dbReference type="GO" id="GO:0003983">
    <property type="term" value="F:UTP:glucose-1-phosphate uridylyltransferase activity"/>
    <property type="evidence" value="ECO:0007669"/>
    <property type="project" value="InterPro"/>
</dbReference>
<dbReference type="Pfam" id="PF01704">
    <property type="entry name" value="UDPGP"/>
    <property type="match status" value="1"/>
</dbReference>
<name>A0A6V8M146_9BACT</name>